<feature type="compositionally biased region" description="Polar residues" evidence="3">
    <location>
        <begin position="132"/>
        <end position="150"/>
    </location>
</feature>
<dbReference type="AlphaFoldDB" id="A0AAD1RNK2"/>
<evidence type="ECO:0000259" key="4">
    <source>
        <dbReference type="PROSITE" id="PS50831"/>
    </source>
</evidence>
<reference evidence="5" key="1">
    <citation type="submission" date="2022-03" db="EMBL/GenBank/DDBJ databases">
        <authorList>
            <person name="Alioto T."/>
            <person name="Alioto T."/>
            <person name="Gomez Garrido J."/>
        </authorList>
    </citation>
    <scope>NUCLEOTIDE SEQUENCE</scope>
</reference>
<dbReference type="Proteomes" id="UP001295444">
    <property type="component" value="Chromosome 03"/>
</dbReference>
<feature type="compositionally biased region" description="Polar residues" evidence="3">
    <location>
        <begin position="164"/>
        <end position="179"/>
    </location>
</feature>
<proteinExistence type="predicted"/>
<feature type="region of interest" description="Disordered" evidence="3">
    <location>
        <begin position="19"/>
        <end position="98"/>
    </location>
</feature>
<dbReference type="Pfam" id="PF02208">
    <property type="entry name" value="Sorb"/>
    <property type="match status" value="1"/>
</dbReference>
<dbReference type="SMART" id="SM00459">
    <property type="entry name" value="Sorb"/>
    <property type="match status" value="1"/>
</dbReference>
<sequence>MEQQDQDIKLLLTLDDFIPPHLQKKPSPKQEQIPSEDLSWPESHPYSSESMHYYNRTTNSPPTEDKWETSSQQKFWIRYDGIGPTDEEGMPYASRTSVDKPRDWYKSMFKVLHRRTDSEDSDSEDEELGNPGLQTKSPNSLSNAELQNNQKLEHYKLKDPPVTISPTFKQPQKKINSNPAEHETTLKPTLAKSKSTLNHIPKKEDSSKTNISSKLHYYSNTSSPLNQSTGVQLNTNLTSKGPKSTSQLFHNVSQKSSSPTTKERSPAEKNGLTEPRHKVEKARLVWTSLEHNSQDPYLGSSNDKPELATKKSGTLQNLSTRNRRLSSGSTSKETSSLSLSPKEARHYRRSTSKVLDQLEAELQEFTKELERDQKVHMDTPGNLLNQNTEVTIQRFSSMPVSPGGSNTQRDHSNILHTKNSTDLKEIAKAVVKFNFVAQSSK</sequence>
<feature type="region of interest" description="Disordered" evidence="3">
    <location>
        <begin position="114"/>
        <end position="351"/>
    </location>
</feature>
<feature type="compositionally biased region" description="Polar residues" evidence="3">
    <location>
        <begin position="208"/>
        <end position="260"/>
    </location>
</feature>
<name>A0AAD1RNK2_PELCU</name>
<evidence type="ECO:0000313" key="6">
    <source>
        <dbReference type="Proteomes" id="UP001295444"/>
    </source>
</evidence>
<accession>A0AAD1RNK2</accession>
<feature type="compositionally biased region" description="Polar residues" evidence="3">
    <location>
        <begin position="289"/>
        <end position="302"/>
    </location>
</feature>
<dbReference type="EMBL" id="OW240914">
    <property type="protein sequence ID" value="CAH2275110.1"/>
    <property type="molecule type" value="Genomic_DNA"/>
</dbReference>
<feature type="compositionally biased region" description="Basic and acidic residues" evidence="3">
    <location>
        <begin position="274"/>
        <end position="283"/>
    </location>
</feature>
<feature type="compositionally biased region" description="Polar residues" evidence="3">
    <location>
        <begin position="45"/>
        <end position="62"/>
    </location>
</feature>
<gene>
    <name evidence="5" type="ORF">PECUL_23A034701</name>
</gene>
<dbReference type="GO" id="GO:0070161">
    <property type="term" value="C:anchoring junction"/>
    <property type="evidence" value="ECO:0007669"/>
    <property type="project" value="UniProtKB-SubCell"/>
</dbReference>
<evidence type="ECO:0000256" key="1">
    <source>
        <dbReference type="ARBA" id="ARBA00004282"/>
    </source>
</evidence>
<evidence type="ECO:0000256" key="3">
    <source>
        <dbReference type="SAM" id="MobiDB-lite"/>
    </source>
</evidence>
<protein>
    <recommendedName>
        <fullName evidence="4">SoHo domain-containing protein</fullName>
    </recommendedName>
</protein>
<comment type="subcellular location">
    <subcellularLocation>
        <location evidence="1">Cell junction</location>
    </subcellularLocation>
</comment>
<keyword evidence="6" id="KW-1185">Reference proteome</keyword>
<evidence type="ECO:0000313" key="5">
    <source>
        <dbReference type="EMBL" id="CAH2275110.1"/>
    </source>
</evidence>
<feature type="domain" description="SoHo" evidence="4">
    <location>
        <begin position="73"/>
        <end position="138"/>
    </location>
</feature>
<organism evidence="5 6">
    <name type="scientific">Pelobates cultripes</name>
    <name type="common">Western spadefoot toad</name>
    <dbReference type="NCBI Taxonomy" id="61616"/>
    <lineage>
        <taxon>Eukaryota</taxon>
        <taxon>Metazoa</taxon>
        <taxon>Chordata</taxon>
        <taxon>Craniata</taxon>
        <taxon>Vertebrata</taxon>
        <taxon>Euteleostomi</taxon>
        <taxon>Amphibia</taxon>
        <taxon>Batrachia</taxon>
        <taxon>Anura</taxon>
        <taxon>Pelobatoidea</taxon>
        <taxon>Pelobatidae</taxon>
        <taxon>Pelobates</taxon>
    </lineage>
</organism>
<evidence type="ECO:0000256" key="2">
    <source>
        <dbReference type="ARBA" id="ARBA00022949"/>
    </source>
</evidence>
<keyword evidence="2" id="KW-0965">Cell junction</keyword>
<dbReference type="InterPro" id="IPR003127">
    <property type="entry name" value="SoHo_dom"/>
</dbReference>
<feature type="compositionally biased region" description="Acidic residues" evidence="3">
    <location>
        <begin position="119"/>
        <end position="128"/>
    </location>
</feature>
<feature type="compositionally biased region" description="Polar residues" evidence="3">
    <location>
        <begin position="311"/>
        <end position="320"/>
    </location>
</feature>
<feature type="compositionally biased region" description="Low complexity" evidence="3">
    <location>
        <begin position="325"/>
        <end position="340"/>
    </location>
</feature>
<dbReference type="PROSITE" id="PS50831">
    <property type="entry name" value="SOHO"/>
    <property type="match status" value="1"/>
</dbReference>